<dbReference type="Gene3D" id="1.20.1070.10">
    <property type="entry name" value="Rhodopsin 7-helix transmembrane proteins"/>
    <property type="match status" value="1"/>
</dbReference>
<reference evidence="16 17" key="1">
    <citation type="submission" date="2020-08" db="EMBL/GenBank/DDBJ databases">
        <authorList>
            <person name="Hejnol A."/>
        </authorList>
    </citation>
    <scope>NUCLEOTIDE SEQUENCE [LARGE SCALE GENOMIC DNA]</scope>
</reference>
<dbReference type="InterPro" id="IPR013320">
    <property type="entry name" value="ConA-like_dom_sf"/>
</dbReference>
<keyword evidence="4" id="KW-0732">Signal</keyword>
<dbReference type="Pfam" id="PF02793">
    <property type="entry name" value="HRM"/>
    <property type="match status" value="1"/>
</dbReference>
<dbReference type="SMART" id="SM00159">
    <property type="entry name" value="PTX"/>
    <property type="match status" value="1"/>
</dbReference>
<feature type="domain" description="G-protein coupled receptors family 2 profile 2" evidence="14">
    <location>
        <begin position="677"/>
        <end position="922"/>
    </location>
</feature>
<dbReference type="Gene3D" id="2.60.220.50">
    <property type="match status" value="1"/>
</dbReference>
<evidence type="ECO:0000256" key="12">
    <source>
        <dbReference type="SAM" id="Phobius"/>
    </source>
</evidence>
<evidence type="ECO:0000256" key="1">
    <source>
        <dbReference type="ARBA" id="ARBA00004141"/>
    </source>
</evidence>
<dbReference type="AlphaFoldDB" id="A0A7I8W529"/>
<evidence type="ECO:0000313" key="17">
    <source>
        <dbReference type="Proteomes" id="UP000549394"/>
    </source>
</evidence>
<dbReference type="SUPFAM" id="SSF111418">
    <property type="entry name" value="Hormone receptor domain"/>
    <property type="match status" value="1"/>
</dbReference>
<evidence type="ECO:0000256" key="8">
    <source>
        <dbReference type="ARBA" id="ARBA00023170"/>
    </source>
</evidence>
<evidence type="ECO:0000256" key="3">
    <source>
        <dbReference type="ARBA" id="ARBA00022692"/>
    </source>
</evidence>
<dbReference type="InterPro" id="IPR017981">
    <property type="entry name" value="GPCR_2-like_7TM"/>
</dbReference>
<dbReference type="SUPFAM" id="SSF81321">
    <property type="entry name" value="Family A G protein-coupled receptor-like"/>
    <property type="match status" value="1"/>
</dbReference>
<evidence type="ECO:0000256" key="4">
    <source>
        <dbReference type="ARBA" id="ARBA00022729"/>
    </source>
</evidence>
<dbReference type="PROSITE" id="PS50261">
    <property type="entry name" value="G_PROTEIN_RECEP_F2_4"/>
    <property type="match status" value="1"/>
</dbReference>
<comment type="caution">
    <text evidence="16">The sequence shown here is derived from an EMBL/GenBank/DDBJ whole genome shotgun (WGS) entry which is preliminary data.</text>
</comment>
<sequence>MLLRLYFVFITVFADLNIPNCHKWYYSKPACSNHPDGYRCTCGPGFLWNTHICVAEGLNSAFEFHPTNDSKFVLLNDKQFPDLRAFTLSLWLKPKSGTVLSYSSNQKPNLLTISISEANHLNLKLDSSLFQIRRSYIPSQIWSHLVWTWEGRNKHKVYVNGNRIEIKGHGKDSSRSEIPGNGRLVLGQQRATNGARADEEQWVREKEFVGHVAFLNIWKKVLTLEEIVQIKEDCKLNWCGDGIEWADLRSGTRGPLRMRWPSDVPFSNDICFSGKEQADSCEKFCTVTEGAQCNAEIAENIEWPRSKANLTLVMPCPGLSYPLDYTNNSYPEQANSTRACGVEGTWQSPNVSACLSGAVSLFFKNVSNPTITSNKEDLPIKLLHEIHDLIDARSYSNPLDISTLVESFGKIVELQSKSVYDPTYTKHIRRKDSSYPKWDQTIEFFELSVEIINKLTGDRNSEGWQAAQPMGIEGDYLANTLESLVQLAVESLLFERRGDASRRKLSVKSDTFTIESNVLKRSSDFEYSELKDILSWNLIENEGTVRLSANYSDSENLIVTLVKASFGNILPTQRENKKMDKINSAVFAAFAHRKNKRLNSPITIDLHLKYLNNFNISEQKCVRLMHGPFWHWTGANCSLNSKRSSVNYAHCVCSTSGWFAVTTHMFNDNWVREEKPLELLLLPSYIGCAVSTTLCILACFLHRYVKTASQTALIHKNLAISIAFSQLTLMFSIDKLKYDTICKASTVLLHYFFISSFAWLMNEAFNLYTVITYAAHSHSESSAESSSQWRYYILGWLLPAALVGAFIGTYNKDYYSLEMCFVAWKHKWLWIGPATAMLAITVLVLIFTAKEQHESSYSKNEKTNKSIFNHSKALWSQVILLTMSWSFAFISLRMVGAIVKWLYALFNCLQGAFFFIFFSVLHDEVRTFLIAKKKQHNLSKHGYDYSPTQTDSDFCQPPVALMDVGVPSVSSPTDFQSTDDDEREGYSTLSRRKNMSKSSESECEIMVTSV</sequence>
<dbReference type="Proteomes" id="UP000549394">
    <property type="component" value="Unassembled WGS sequence"/>
</dbReference>
<comment type="caution">
    <text evidence="10">Lacks conserved residue(s) required for the propagation of feature annotation.</text>
</comment>
<name>A0A7I8W529_9ANNE</name>
<evidence type="ECO:0000256" key="5">
    <source>
        <dbReference type="ARBA" id="ARBA00022989"/>
    </source>
</evidence>
<evidence type="ECO:0000256" key="6">
    <source>
        <dbReference type="ARBA" id="ARBA00023040"/>
    </source>
</evidence>
<dbReference type="Gene3D" id="2.60.120.200">
    <property type="match status" value="1"/>
</dbReference>
<dbReference type="GO" id="GO:0004930">
    <property type="term" value="F:G protein-coupled receptor activity"/>
    <property type="evidence" value="ECO:0007669"/>
    <property type="project" value="UniProtKB-KW"/>
</dbReference>
<feature type="transmembrane region" description="Helical" evidence="12">
    <location>
        <begin position="901"/>
        <end position="921"/>
    </location>
</feature>
<dbReference type="GO" id="GO:0005886">
    <property type="term" value="C:plasma membrane"/>
    <property type="evidence" value="ECO:0007669"/>
    <property type="project" value="TreeGrafter"/>
</dbReference>
<keyword evidence="3 12" id="KW-0812">Transmembrane</keyword>
<keyword evidence="9" id="KW-0807">Transducer</keyword>
<feature type="domain" description="G-protein coupled receptors family 2 profile 1" evidence="13">
    <location>
        <begin position="280"/>
        <end position="358"/>
    </location>
</feature>
<dbReference type="Pfam" id="PF00002">
    <property type="entry name" value="7tm_2"/>
    <property type="match status" value="1"/>
</dbReference>
<evidence type="ECO:0000256" key="9">
    <source>
        <dbReference type="ARBA" id="ARBA00023224"/>
    </source>
</evidence>
<dbReference type="Gene3D" id="4.10.1240.10">
    <property type="entry name" value="GPCR, family 2, extracellular hormone receptor domain"/>
    <property type="match status" value="1"/>
</dbReference>
<gene>
    <name evidence="16" type="ORF">DGYR_LOCUS11308</name>
</gene>
<dbReference type="GO" id="GO:0007189">
    <property type="term" value="P:adenylate cyclase-activating G protein-coupled receptor signaling pathway"/>
    <property type="evidence" value="ECO:0007669"/>
    <property type="project" value="TreeGrafter"/>
</dbReference>
<keyword evidence="5 12" id="KW-1133">Transmembrane helix</keyword>
<dbReference type="PANTHER" id="PTHR12011">
    <property type="entry name" value="ADHESION G-PROTEIN COUPLED RECEPTOR"/>
    <property type="match status" value="1"/>
</dbReference>
<accession>A0A7I8W529</accession>
<dbReference type="InterPro" id="IPR000832">
    <property type="entry name" value="GPCR_2_secretin-like"/>
</dbReference>
<dbReference type="GO" id="GO:0007166">
    <property type="term" value="P:cell surface receptor signaling pathway"/>
    <property type="evidence" value="ECO:0007669"/>
    <property type="project" value="InterPro"/>
</dbReference>
<evidence type="ECO:0000256" key="7">
    <source>
        <dbReference type="ARBA" id="ARBA00023136"/>
    </source>
</evidence>
<evidence type="ECO:0000259" key="13">
    <source>
        <dbReference type="PROSITE" id="PS50227"/>
    </source>
</evidence>
<keyword evidence="8" id="KW-0675">Receptor</keyword>
<dbReference type="SUPFAM" id="SSF49899">
    <property type="entry name" value="Concanavalin A-like lectins/glucanases"/>
    <property type="match status" value="1"/>
</dbReference>
<feature type="domain" description="Pentraxin (PTX)" evidence="15">
    <location>
        <begin position="58"/>
        <end position="265"/>
    </location>
</feature>
<protein>
    <submittedName>
        <fullName evidence="16">DgyrCDS11973</fullName>
    </submittedName>
</protein>
<proteinExistence type="inferred from homology"/>
<dbReference type="InterPro" id="IPR001759">
    <property type="entry name" value="PTX_dom"/>
</dbReference>
<dbReference type="PANTHER" id="PTHR12011:SF470">
    <property type="entry name" value="ADHESION G PROTEIN-COUPLED RECEPTOR L2-LIKE"/>
    <property type="match status" value="1"/>
</dbReference>
<feature type="transmembrane region" description="Helical" evidence="12">
    <location>
        <begin position="679"/>
        <end position="701"/>
    </location>
</feature>
<dbReference type="InterPro" id="IPR001879">
    <property type="entry name" value="GPCR_2_extracellular_dom"/>
</dbReference>
<evidence type="ECO:0000259" key="14">
    <source>
        <dbReference type="PROSITE" id="PS50261"/>
    </source>
</evidence>
<comment type="similarity">
    <text evidence="2">Belongs to the G-protein coupled receptor 2 family. Adhesion G-protein coupled receptor (ADGR) subfamily.</text>
</comment>
<dbReference type="InterPro" id="IPR046338">
    <property type="entry name" value="GAIN_dom_sf"/>
</dbReference>
<evidence type="ECO:0000256" key="2">
    <source>
        <dbReference type="ARBA" id="ARBA00007343"/>
    </source>
</evidence>
<feature type="transmembrane region" description="Helical" evidence="12">
    <location>
        <begin position="874"/>
        <end position="895"/>
    </location>
</feature>
<dbReference type="OrthoDB" id="547680at2759"/>
<keyword evidence="7 12" id="KW-0472">Membrane</keyword>
<feature type="transmembrane region" description="Helical" evidence="12">
    <location>
        <begin position="748"/>
        <end position="768"/>
    </location>
</feature>
<keyword evidence="17" id="KW-1185">Reference proteome</keyword>
<feature type="transmembrane region" description="Helical" evidence="12">
    <location>
        <begin position="789"/>
        <end position="808"/>
    </location>
</feature>
<evidence type="ECO:0000256" key="11">
    <source>
        <dbReference type="SAM" id="MobiDB-lite"/>
    </source>
</evidence>
<evidence type="ECO:0000259" key="15">
    <source>
        <dbReference type="PROSITE" id="PS51828"/>
    </source>
</evidence>
<keyword evidence="6" id="KW-0297">G-protein coupled receptor</keyword>
<comment type="subcellular location">
    <subcellularLocation>
        <location evidence="1">Membrane</location>
        <topology evidence="1">Multi-pass membrane protein</topology>
    </subcellularLocation>
</comment>
<dbReference type="PROSITE" id="PS50227">
    <property type="entry name" value="G_PROTEIN_RECEP_F2_3"/>
    <property type="match status" value="1"/>
</dbReference>
<evidence type="ECO:0000313" key="16">
    <source>
        <dbReference type="EMBL" id="CAD5123647.1"/>
    </source>
</evidence>
<feature type="transmembrane region" description="Helical" evidence="12">
    <location>
        <begin position="828"/>
        <end position="849"/>
    </location>
</feature>
<dbReference type="EMBL" id="CAJFCJ010000019">
    <property type="protein sequence ID" value="CAD5123647.1"/>
    <property type="molecule type" value="Genomic_DNA"/>
</dbReference>
<organism evidence="16 17">
    <name type="scientific">Dimorphilus gyrociliatus</name>
    <dbReference type="NCBI Taxonomy" id="2664684"/>
    <lineage>
        <taxon>Eukaryota</taxon>
        <taxon>Metazoa</taxon>
        <taxon>Spiralia</taxon>
        <taxon>Lophotrochozoa</taxon>
        <taxon>Annelida</taxon>
        <taxon>Polychaeta</taxon>
        <taxon>Polychaeta incertae sedis</taxon>
        <taxon>Dinophilidae</taxon>
        <taxon>Dimorphilus</taxon>
    </lineage>
</organism>
<dbReference type="Pfam" id="PF00354">
    <property type="entry name" value="Pentaxin"/>
    <property type="match status" value="1"/>
</dbReference>
<dbReference type="PROSITE" id="PS51828">
    <property type="entry name" value="PTX_2"/>
    <property type="match status" value="1"/>
</dbReference>
<dbReference type="SMART" id="SM00008">
    <property type="entry name" value="HormR"/>
    <property type="match status" value="1"/>
</dbReference>
<evidence type="ECO:0000256" key="10">
    <source>
        <dbReference type="PROSITE-ProRule" id="PRU01172"/>
    </source>
</evidence>
<dbReference type="InterPro" id="IPR036445">
    <property type="entry name" value="GPCR_2_extracell_dom_sf"/>
</dbReference>
<feature type="region of interest" description="Disordered" evidence="11">
    <location>
        <begin position="969"/>
        <end position="1000"/>
    </location>
</feature>